<evidence type="ECO:0000313" key="2">
    <source>
        <dbReference type="EMBL" id="KAJ1192150.1"/>
    </source>
</evidence>
<keyword evidence="3" id="KW-1185">Reference proteome</keyword>
<comment type="caution">
    <text evidence="2">The sequence shown here is derived from an EMBL/GenBank/DDBJ whole genome shotgun (WGS) entry which is preliminary data.</text>
</comment>
<dbReference type="Proteomes" id="UP001066276">
    <property type="component" value="Chromosome 2_2"/>
</dbReference>
<reference evidence="2" key="1">
    <citation type="journal article" date="2022" name="bioRxiv">
        <title>Sequencing and chromosome-scale assembly of the giantPleurodeles waltlgenome.</title>
        <authorList>
            <person name="Brown T."/>
            <person name="Elewa A."/>
            <person name="Iarovenko S."/>
            <person name="Subramanian E."/>
            <person name="Araus A.J."/>
            <person name="Petzold A."/>
            <person name="Susuki M."/>
            <person name="Suzuki K.-i.T."/>
            <person name="Hayashi T."/>
            <person name="Toyoda A."/>
            <person name="Oliveira C."/>
            <person name="Osipova E."/>
            <person name="Leigh N.D."/>
            <person name="Simon A."/>
            <person name="Yun M.H."/>
        </authorList>
    </citation>
    <scope>NUCLEOTIDE SEQUENCE</scope>
    <source>
        <strain evidence="2">20211129_DDA</strain>
        <tissue evidence="2">Liver</tissue>
    </source>
</reference>
<accession>A0AAV7UVF0</accession>
<name>A0AAV7UVF0_PLEWA</name>
<evidence type="ECO:0000313" key="3">
    <source>
        <dbReference type="Proteomes" id="UP001066276"/>
    </source>
</evidence>
<dbReference type="EMBL" id="JANPWB010000004">
    <property type="protein sequence ID" value="KAJ1192150.1"/>
    <property type="molecule type" value="Genomic_DNA"/>
</dbReference>
<feature type="region of interest" description="Disordered" evidence="1">
    <location>
        <begin position="31"/>
        <end position="63"/>
    </location>
</feature>
<dbReference type="AlphaFoldDB" id="A0AAV7UVF0"/>
<protein>
    <submittedName>
        <fullName evidence="2">Uncharacterized protein</fullName>
    </submittedName>
</protein>
<evidence type="ECO:0000256" key="1">
    <source>
        <dbReference type="SAM" id="MobiDB-lite"/>
    </source>
</evidence>
<organism evidence="2 3">
    <name type="scientific">Pleurodeles waltl</name>
    <name type="common">Iberian ribbed newt</name>
    <dbReference type="NCBI Taxonomy" id="8319"/>
    <lineage>
        <taxon>Eukaryota</taxon>
        <taxon>Metazoa</taxon>
        <taxon>Chordata</taxon>
        <taxon>Craniata</taxon>
        <taxon>Vertebrata</taxon>
        <taxon>Euteleostomi</taxon>
        <taxon>Amphibia</taxon>
        <taxon>Batrachia</taxon>
        <taxon>Caudata</taxon>
        <taxon>Salamandroidea</taxon>
        <taxon>Salamandridae</taxon>
        <taxon>Pleurodelinae</taxon>
        <taxon>Pleurodeles</taxon>
    </lineage>
</organism>
<sequence>MGLGSPVQRRWGTAGSGLEIEVEACGLCPKSRSGGSSNLGRGPEGSDVEKASGSHGWTGVATGRRVSATKTVIRGAEAGSAEKVRALDEIL</sequence>
<gene>
    <name evidence="2" type="ORF">NDU88_001462</name>
</gene>
<proteinExistence type="predicted"/>
<feature type="compositionally biased region" description="Low complexity" evidence="1">
    <location>
        <begin position="31"/>
        <end position="41"/>
    </location>
</feature>